<dbReference type="Proteomes" id="UP000019116">
    <property type="component" value="Chromosome 4D"/>
</dbReference>
<dbReference type="PANTHER" id="PTHR21250">
    <property type="entry name" value="PRE-RRNA-PROCESSING PROTEIN TSR2 HOMOLOG"/>
    <property type="match status" value="1"/>
</dbReference>
<feature type="region of interest" description="Disordered" evidence="3">
    <location>
        <begin position="175"/>
        <end position="243"/>
    </location>
</feature>
<proteinExistence type="inferred from homology"/>
<gene>
    <name evidence="4" type="primary">LOC123095627</name>
</gene>
<dbReference type="Pfam" id="PF10273">
    <property type="entry name" value="WGG"/>
    <property type="match status" value="1"/>
</dbReference>
<sequence>MSASTSGGGGLSPQAAAALQEGIGLVFARWTALQMAVENEWGGRDSRAKADRLAADVLSFFTTSKGPYYFDDLEEMMFDNISEFFNADFEDGSVGEHLALGNHWGGLGQWGWPMWRLSRDTSEPLGHMAHTAVSLKQYRGHLKGIKMVAEQVLIMHEECLQNNYSSIEKLRNTRAQANAVSQSRMMVTDEGDDSSDDSSDDDDGDEPARADDMSVDEPKPCKPAPDADGWTVVPPKRGGRGKN</sequence>
<dbReference type="STRING" id="4565.A0A3B6JDE8"/>
<dbReference type="AlphaFoldDB" id="A0A3B6JDE8"/>
<dbReference type="GO" id="GO:0000462">
    <property type="term" value="P:maturation of SSU-rRNA from tricistronic rRNA transcript (SSU-rRNA, 5.8S rRNA, LSU-rRNA)"/>
    <property type="evidence" value="ECO:0000318"/>
    <property type="project" value="GO_Central"/>
</dbReference>
<feature type="compositionally biased region" description="Basic and acidic residues" evidence="3">
    <location>
        <begin position="206"/>
        <end position="220"/>
    </location>
</feature>
<reference evidence="4" key="2">
    <citation type="submission" date="2018-10" db="UniProtKB">
        <authorList>
            <consortium name="EnsemblPlants"/>
        </authorList>
    </citation>
    <scope>IDENTIFICATION</scope>
</reference>
<feature type="compositionally biased region" description="Polar residues" evidence="3">
    <location>
        <begin position="175"/>
        <end position="185"/>
    </location>
</feature>
<evidence type="ECO:0000256" key="3">
    <source>
        <dbReference type="SAM" id="MobiDB-lite"/>
    </source>
</evidence>
<dbReference type="Gramene" id="TraesCS4D03G0023300.2">
    <property type="protein sequence ID" value="TraesCS4D03G0023300.2.CDS"/>
    <property type="gene ID" value="TraesCS4D03G0023300"/>
</dbReference>
<dbReference type="Gramene" id="TraesRN4D0100024700.2">
    <property type="protein sequence ID" value="TraesRN4D0100024700.2"/>
    <property type="gene ID" value="TraesRN4D0100024700"/>
</dbReference>
<keyword evidence="5" id="KW-1185">Reference proteome</keyword>
<evidence type="ECO:0008006" key="6">
    <source>
        <dbReference type="Google" id="ProtNLM"/>
    </source>
</evidence>
<organism evidence="4">
    <name type="scientific">Triticum aestivum</name>
    <name type="common">Wheat</name>
    <dbReference type="NCBI Taxonomy" id="4565"/>
    <lineage>
        <taxon>Eukaryota</taxon>
        <taxon>Viridiplantae</taxon>
        <taxon>Streptophyta</taxon>
        <taxon>Embryophyta</taxon>
        <taxon>Tracheophyta</taxon>
        <taxon>Spermatophyta</taxon>
        <taxon>Magnoliopsida</taxon>
        <taxon>Liliopsida</taxon>
        <taxon>Poales</taxon>
        <taxon>Poaceae</taxon>
        <taxon>BOP clade</taxon>
        <taxon>Pooideae</taxon>
        <taxon>Triticodae</taxon>
        <taxon>Triticeae</taxon>
        <taxon>Triticinae</taxon>
        <taxon>Triticum</taxon>
    </lineage>
</organism>
<evidence type="ECO:0000313" key="4">
    <source>
        <dbReference type="EnsemblPlants" id="TraesCS4D02G014500.2"/>
    </source>
</evidence>
<comment type="similarity">
    <text evidence="1">Belongs to the TSR2 family.</text>
</comment>
<evidence type="ECO:0000256" key="2">
    <source>
        <dbReference type="ARBA" id="ARBA00022552"/>
    </source>
</evidence>
<dbReference type="Gramene" id="TraesCS4D02G014500.2">
    <property type="protein sequence ID" value="TraesCS4D02G014500.2"/>
    <property type="gene ID" value="TraesCS4D02G014500"/>
</dbReference>
<protein>
    <recommendedName>
        <fullName evidence="6">Pre-rRNA-processing protein TSR2 homolog</fullName>
    </recommendedName>
</protein>
<reference evidence="4" key="1">
    <citation type="submission" date="2018-08" db="EMBL/GenBank/DDBJ databases">
        <authorList>
            <person name="Rossello M."/>
        </authorList>
    </citation>
    <scope>NUCLEOTIDE SEQUENCE [LARGE SCALE GENOMIC DNA]</scope>
    <source>
        <strain evidence="4">cv. Chinese Spring</strain>
    </source>
</reference>
<name>A0A3B6JDE8_WHEAT</name>
<dbReference type="OrthoDB" id="263560at2759"/>
<evidence type="ECO:0000256" key="1">
    <source>
        <dbReference type="ARBA" id="ARBA00006524"/>
    </source>
</evidence>
<dbReference type="GO" id="GO:0005634">
    <property type="term" value="C:nucleus"/>
    <property type="evidence" value="ECO:0000318"/>
    <property type="project" value="GO_Central"/>
</dbReference>
<feature type="compositionally biased region" description="Acidic residues" evidence="3">
    <location>
        <begin position="189"/>
        <end position="205"/>
    </location>
</feature>
<dbReference type="EnsemblPlants" id="TraesCS4D02G014500.2">
    <property type="protein sequence ID" value="TraesCS4D02G014500.2"/>
    <property type="gene ID" value="TraesCS4D02G014500"/>
</dbReference>
<accession>A0A3B6JDE8</accession>
<dbReference type="Gramene" id="TraesPARA_EIv1.0_1411110.1">
    <property type="protein sequence ID" value="TraesPARA_EIv1.0_1411110.1.CDS"/>
    <property type="gene ID" value="TraesPARA_EIv1.0_1411110"/>
</dbReference>
<evidence type="ECO:0000313" key="5">
    <source>
        <dbReference type="Proteomes" id="UP000019116"/>
    </source>
</evidence>
<dbReference type="SMR" id="A0A3B6JDE8"/>
<dbReference type="InterPro" id="IPR019398">
    <property type="entry name" value="Pre-rRNA_process_TSR2"/>
</dbReference>
<keyword evidence="2" id="KW-0698">rRNA processing</keyword>